<dbReference type="AlphaFoldDB" id="A0A1G7PLV4"/>
<keyword evidence="2" id="KW-1185">Reference proteome</keyword>
<dbReference type="PANTHER" id="PTHR36452">
    <property type="entry name" value="CHROMOSOME 12, WHOLE GENOME SHOTGUN SEQUENCE"/>
    <property type="match status" value="1"/>
</dbReference>
<protein>
    <submittedName>
        <fullName evidence="1">TIGR02453 family protein</fullName>
    </submittedName>
</protein>
<dbReference type="PANTHER" id="PTHR36452:SF1">
    <property type="entry name" value="DUF2461 DOMAIN-CONTAINING PROTEIN"/>
    <property type="match status" value="1"/>
</dbReference>
<accession>A0A1G7PLV4</accession>
<name>A0A1G7PLV4_9BACT</name>
<proteinExistence type="predicted"/>
<dbReference type="NCBIfam" id="TIGR02453">
    <property type="entry name" value="TIGR02453 family protein"/>
    <property type="match status" value="1"/>
</dbReference>
<dbReference type="InterPro" id="IPR015996">
    <property type="entry name" value="UCP028451"/>
</dbReference>
<dbReference type="EMBL" id="LT629690">
    <property type="protein sequence ID" value="SDF87241.1"/>
    <property type="molecule type" value="Genomic_DNA"/>
</dbReference>
<sequence>MPTHFSPAAIRFLKGLKRNNDRNWFNDRKSVFEQEVKAPWLALIEEINHAMVDFAPECVKPAPKAMFRIYRDTRFSSDKKPYKTHVGAWWSPSSLSKTSGAGFYAHIGADDVVVAVGAFMPQPDQMLAIRRHLQQNHEEMRALMGDKKLRKLLPDLETMPLTRVPKGFAADDPAAEYLRDRKWGVSVTLPAEVVTTAKLHDEIVKRFRAAAPLVALLNAPLLVKTPRRTFF</sequence>
<dbReference type="PIRSF" id="PIRSF028451">
    <property type="entry name" value="UCP028451"/>
    <property type="match status" value="1"/>
</dbReference>
<reference evidence="1 2" key="1">
    <citation type="submission" date="2016-10" db="EMBL/GenBank/DDBJ databases">
        <authorList>
            <person name="de Groot N.N."/>
        </authorList>
    </citation>
    <scope>NUCLEOTIDE SEQUENCE [LARGE SCALE GENOMIC DNA]</scope>
    <source>
        <strain evidence="1 2">GAS232</strain>
    </source>
</reference>
<organism evidence="1 2">
    <name type="scientific">Terriglobus roseus</name>
    <dbReference type="NCBI Taxonomy" id="392734"/>
    <lineage>
        <taxon>Bacteria</taxon>
        <taxon>Pseudomonadati</taxon>
        <taxon>Acidobacteriota</taxon>
        <taxon>Terriglobia</taxon>
        <taxon>Terriglobales</taxon>
        <taxon>Acidobacteriaceae</taxon>
        <taxon>Terriglobus</taxon>
    </lineage>
</organism>
<dbReference type="InterPro" id="IPR012808">
    <property type="entry name" value="CHP02453"/>
</dbReference>
<gene>
    <name evidence="1" type="ORF">SAMN05444167_3556</name>
</gene>
<evidence type="ECO:0000313" key="1">
    <source>
        <dbReference type="EMBL" id="SDF87241.1"/>
    </source>
</evidence>
<dbReference type="Proteomes" id="UP000182427">
    <property type="component" value="Chromosome I"/>
</dbReference>
<dbReference type="Pfam" id="PF09365">
    <property type="entry name" value="DUF2461"/>
    <property type="match status" value="1"/>
</dbReference>
<dbReference type="OrthoDB" id="9794241at2"/>
<dbReference type="RefSeq" id="WP_083346327.1">
    <property type="nucleotide sequence ID" value="NZ_LT629690.1"/>
</dbReference>
<evidence type="ECO:0000313" key="2">
    <source>
        <dbReference type="Proteomes" id="UP000182427"/>
    </source>
</evidence>